<accession>A0ABU2WLW2</accession>
<evidence type="ECO:0000313" key="6">
    <source>
        <dbReference type="Proteomes" id="UP001254608"/>
    </source>
</evidence>
<evidence type="ECO:0000313" key="5">
    <source>
        <dbReference type="EMBL" id="MDT0498301.1"/>
    </source>
</evidence>
<proteinExistence type="predicted"/>
<evidence type="ECO:0000256" key="1">
    <source>
        <dbReference type="ARBA" id="ARBA00001947"/>
    </source>
</evidence>
<dbReference type="RefSeq" id="WP_311365701.1">
    <property type="nucleotide sequence ID" value="NZ_JAVRIC010000019.1"/>
</dbReference>
<sequence>MNRSLIRRAGLGTVVALALLTAPWRAGAAEGPDAPTSGTLESDLEQARAALEAARDELRSAARQLAEVSQDSGAAANPLAYAFDFAADPRKAVLGVIVVPGPAADGDVRGVRVQAVTPGSGAEQAGLQAGDLLLSIEGRSLVVSAEDGRPEVRLREEMTQFKPGDQVRIEYERDGQRHKTVAEASRPVALSLKDLPELQKLPTLNWTELDALDDLPDGPFGQNLLPPLQLASMDADLAAYFRTDGGVLVIAVPEAADIELKSGDVIRQIDGEAIHNPREALEKLAKLSGENTLRLEVVRHGKTLRLETRMPEQLGVADAGRHLRFVRVPAPPLPPPWTPETARSP</sequence>
<name>A0ABU2WLW2_9GAMM</name>
<dbReference type="InterPro" id="IPR004387">
    <property type="entry name" value="Pept_M50_Zn"/>
</dbReference>
<dbReference type="SUPFAM" id="SSF50156">
    <property type="entry name" value="PDZ domain-like"/>
    <property type="match status" value="2"/>
</dbReference>
<dbReference type="PANTHER" id="PTHR42837">
    <property type="entry name" value="REGULATOR OF SIGMA-E PROTEASE RSEP"/>
    <property type="match status" value="1"/>
</dbReference>
<feature type="chain" id="PRO_5047297676" evidence="3">
    <location>
        <begin position="29"/>
        <end position="345"/>
    </location>
</feature>
<dbReference type="InterPro" id="IPR036034">
    <property type="entry name" value="PDZ_sf"/>
</dbReference>
<organism evidence="5 6">
    <name type="scientific">Banduia mediterranea</name>
    <dbReference type="NCBI Taxonomy" id="3075609"/>
    <lineage>
        <taxon>Bacteria</taxon>
        <taxon>Pseudomonadati</taxon>
        <taxon>Pseudomonadota</taxon>
        <taxon>Gammaproteobacteria</taxon>
        <taxon>Nevskiales</taxon>
        <taxon>Algiphilaceae</taxon>
        <taxon>Banduia</taxon>
    </lineage>
</organism>
<keyword evidence="3" id="KW-0732">Signal</keyword>
<dbReference type="Gene3D" id="2.30.42.10">
    <property type="match status" value="1"/>
</dbReference>
<comment type="caution">
    <text evidence="5">The sequence shown here is derived from an EMBL/GenBank/DDBJ whole genome shotgun (WGS) entry which is preliminary data.</text>
</comment>
<reference evidence="5 6" key="1">
    <citation type="submission" date="2023-09" db="EMBL/GenBank/DDBJ databases">
        <authorList>
            <person name="Rey-Velasco X."/>
        </authorList>
    </citation>
    <scope>NUCLEOTIDE SEQUENCE [LARGE SCALE GENOMIC DNA]</scope>
    <source>
        <strain evidence="5 6">W345</strain>
    </source>
</reference>
<dbReference type="Proteomes" id="UP001254608">
    <property type="component" value="Unassembled WGS sequence"/>
</dbReference>
<evidence type="ECO:0000256" key="3">
    <source>
        <dbReference type="SAM" id="SignalP"/>
    </source>
</evidence>
<evidence type="ECO:0000259" key="4">
    <source>
        <dbReference type="PROSITE" id="PS50106"/>
    </source>
</evidence>
<dbReference type="Pfam" id="PF13180">
    <property type="entry name" value="PDZ_2"/>
    <property type="match status" value="2"/>
</dbReference>
<feature type="domain" description="PDZ" evidence="4">
    <location>
        <begin position="82"/>
        <end position="141"/>
    </location>
</feature>
<evidence type="ECO:0000256" key="2">
    <source>
        <dbReference type="SAM" id="Coils"/>
    </source>
</evidence>
<keyword evidence="2" id="KW-0175">Coiled coil</keyword>
<feature type="signal peptide" evidence="3">
    <location>
        <begin position="1"/>
        <end position="28"/>
    </location>
</feature>
<dbReference type="PROSITE" id="PS50106">
    <property type="entry name" value="PDZ"/>
    <property type="match status" value="1"/>
</dbReference>
<dbReference type="EMBL" id="JAVRIC010000019">
    <property type="protein sequence ID" value="MDT0498301.1"/>
    <property type="molecule type" value="Genomic_DNA"/>
</dbReference>
<comment type="cofactor">
    <cofactor evidence="1">
        <name>Zn(2+)</name>
        <dbReference type="ChEBI" id="CHEBI:29105"/>
    </cofactor>
</comment>
<dbReference type="Gene3D" id="2.30.42.60">
    <property type="match status" value="1"/>
</dbReference>
<protein>
    <submittedName>
        <fullName evidence="5">PDZ domain-containing protein</fullName>
    </submittedName>
</protein>
<dbReference type="SMART" id="SM00228">
    <property type="entry name" value="PDZ"/>
    <property type="match status" value="2"/>
</dbReference>
<keyword evidence="6" id="KW-1185">Reference proteome</keyword>
<dbReference type="InterPro" id="IPR001478">
    <property type="entry name" value="PDZ"/>
</dbReference>
<dbReference type="PANTHER" id="PTHR42837:SF2">
    <property type="entry name" value="MEMBRANE METALLOPROTEASE ARASP2, CHLOROPLASTIC-RELATED"/>
    <property type="match status" value="1"/>
</dbReference>
<gene>
    <name evidence="5" type="ORF">RM530_13135</name>
</gene>
<feature type="coiled-coil region" evidence="2">
    <location>
        <begin position="37"/>
        <end position="71"/>
    </location>
</feature>